<proteinExistence type="inferred from homology"/>
<evidence type="ECO:0000313" key="4">
    <source>
        <dbReference type="Proteomes" id="UP000054886"/>
    </source>
</evidence>
<accession>A0A0W0CYW4</accession>
<evidence type="ECO:0000313" key="3">
    <source>
        <dbReference type="EMBL" id="KTB02135.1"/>
    </source>
</evidence>
<dbReference type="PANTHER" id="PTHR23416">
    <property type="entry name" value="SIALIC ACID SYNTHASE-RELATED"/>
    <property type="match status" value="1"/>
</dbReference>
<name>A0A0W0CYW4_CANGB</name>
<dbReference type="EMBL" id="LLZZ01000126">
    <property type="protein sequence ID" value="KTB02135.1"/>
    <property type="molecule type" value="Genomic_DNA"/>
</dbReference>
<dbReference type="Pfam" id="PF00132">
    <property type="entry name" value="Hexapep"/>
    <property type="match status" value="1"/>
</dbReference>
<dbReference type="OMA" id="NQGCTFM"/>
<dbReference type="OrthoDB" id="25818at2759"/>
<sequence>MNTQDFINQLNTGEPVFAGTETYKFMHGVSQDALKITMEMNNKYHTPEELLELFSQLIGKQVDPTFCLFPPFYTDCGKNITVGKRVFINSGCRFQDQGGVTIGDDCLIGHNAVLATLNHGMSPADRKNLYPAPIRIGNNVWLGANVTVLPGVTIGDNAVVAAGAVVTKDVPENMIVAGVPAKILKSIHDN</sequence>
<dbReference type="PANTHER" id="PTHR23416:SF23">
    <property type="entry name" value="ACETYLTRANSFERASE C18B11.09C-RELATED"/>
    <property type="match status" value="1"/>
</dbReference>
<dbReference type="VEuPathDB" id="FungiDB:B1J91_K11066g"/>
<comment type="caution">
    <text evidence="3">The sequence shown here is derived from an EMBL/GenBank/DDBJ whole genome shotgun (WGS) entry which is preliminary data.</text>
</comment>
<dbReference type="VEuPathDB" id="FungiDB:GVI51_K10901"/>
<dbReference type="InterPro" id="IPR051159">
    <property type="entry name" value="Hexapeptide_acetyltransf"/>
</dbReference>
<dbReference type="InterPro" id="IPR001451">
    <property type="entry name" value="Hexapep"/>
</dbReference>
<protein>
    <submittedName>
        <fullName evidence="3">Putative acetyltransferase SH0499</fullName>
    </submittedName>
</protein>
<dbReference type="Proteomes" id="UP000054886">
    <property type="component" value="Unassembled WGS sequence"/>
</dbReference>
<evidence type="ECO:0000256" key="1">
    <source>
        <dbReference type="ARBA" id="ARBA00007274"/>
    </source>
</evidence>
<reference evidence="3 4" key="1">
    <citation type="submission" date="2015-10" db="EMBL/GenBank/DDBJ databases">
        <title>Draft genomes sequences of Candida glabrata isolates 1A, 1B, 2A, 2B, 3A and 3B.</title>
        <authorList>
            <person name="Haavelsrud O.E."/>
            <person name="Gaustad P."/>
        </authorList>
    </citation>
    <scope>NUCLEOTIDE SEQUENCE [LARGE SCALE GENOMIC DNA]</scope>
    <source>
        <strain evidence="3">910700640</strain>
    </source>
</reference>
<dbReference type="VEuPathDB" id="FungiDB:GWK60_K10857"/>
<dbReference type="PROSITE" id="PS00101">
    <property type="entry name" value="HEXAPEP_TRANSFERASES"/>
    <property type="match status" value="1"/>
</dbReference>
<gene>
    <name evidence="3" type="ORF">AO440_003717</name>
</gene>
<dbReference type="Gene3D" id="2.160.10.10">
    <property type="entry name" value="Hexapeptide repeat proteins"/>
    <property type="match status" value="1"/>
</dbReference>
<dbReference type="VEuPathDB" id="FungiDB:CAGL0K11066g"/>
<organism evidence="3 4">
    <name type="scientific">Candida glabrata</name>
    <name type="common">Yeast</name>
    <name type="synonym">Torulopsis glabrata</name>
    <dbReference type="NCBI Taxonomy" id="5478"/>
    <lineage>
        <taxon>Eukaryota</taxon>
        <taxon>Fungi</taxon>
        <taxon>Dikarya</taxon>
        <taxon>Ascomycota</taxon>
        <taxon>Saccharomycotina</taxon>
        <taxon>Saccharomycetes</taxon>
        <taxon>Saccharomycetales</taxon>
        <taxon>Saccharomycetaceae</taxon>
        <taxon>Nakaseomyces</taxon>
    </lineage>
</organism>
<evidence type="ECO:0000256" key="2">
    <source>
        <dbReference type="ARBA" id="ARBA00022679"/>
    </source>
</evidence>
<dbReference type="Pfam" id="PF14602">
    <property type="entry name" value="Hexapep_2"/>
    <property type="match status" value="1"/>
</dbReference>
<keyword evidence="2 3" id="KW-0808">Transferase</keyword>
<dbReference type="AlphaFoldDB" id="A0A0W0CYW4"/>
<dbReference type="GO" id="GO:0008374">
    <property type="term" value="F:O-acyltransferase activity"/>
    <property type="evidence" value="ECO:0007669"/>
    <property type="project" value="TreeGrafter"/>
</dbReference>
<dbReference type="InterPro" id="IPR018357">
    <property type="entry name" value="Hexapep_transf_CS"/>
</dbReference>
<comment type="similarity">
    <text evidence="1">Belongs to the transferase hexapeptide repeat family.</text>
</comment>
<dbReference type="PhylomeDB" id="A0A0W0CYW4"/>
<dbReference type="InterPro" id="IPR011004">
    <property type="entry name" value="Trimer_LpxA-like_sf"/>
</dbReference>
<dbReference type="SUPFAM" id="SSF51161">
    <property type="entry name" value="Trimeric LpxA-like enzymes"/>
    <property type="match status" value="1"/>
</dbReference>